<name>A0A8X6NPB9_NEPPI</name>
<dbReference type="AlphaFoldDB" id="A0A8X6NPB9"/>
<dbReference type="OrthoDB" id="275715at2759"/>
<organism evidence="2 3">
    <name type="scientific">Nephila pilipes</name>
    <name type="common">Giant wood spider</name>
    <name type="synonym">Nephila maculata</name>
    <dbReference type="NCBI Taxonomy" id="299642"/>
    <lineage>
        <taxon>Eukaryota</taxon>
        <taxon>Metazoa</taxon>
        <taxon>Ecdysozoa</taxon>
        <taxon>Arthropoda</taxon>
        <taxon>Chelicerata</taxon>
        <taxon>Arachnida</taxon>
        <taxon>Araneae</taxon>
        <taxon>Araneomorphae</taxon>
        <taxon>Entelegynae</taxon>
        <taxon>Araneoidea</taxon>
        <taxon>Nephilidae</taxon>
        <taxon>Nephila</taxon>
    </lineage>
</organism>
<dbReference type="Proteomes" id="UP000887013">
    <property type="component" value="Unassembled WGS sequence"/>
</dbReference>
<reference evidence="2" key="1">
    <citation type="submission" date="2020-08" db="EMBL/GenBank/DDBJ databases">
        <title>Multicomponent nature underlies the extraordinary mechanical properties of spider dragline silk.</title>
        <authorList>
            <person name="Kono N."/>
            <person name="Nakamura H."/>
            <person name="Mori M."/>
            <person name="Yoshida Y."/>
            <person name="Ohtoshi R."/>
            <person name="Malay A.D."/>
            <person name="Moran D.A.P."/>
            <person name="Tomita M."/>
            <person name="Numata K."/>
            <person name="Arakawa K."/>
        </authorList>
    </citation>
    <scope>NUCLEOTIDE SEQUENCE</scope>
</reference>
<evidence type="ECO:0000259" key="1">
    <source>
        <dbReference type="Pfam" id="PF05347"/>
    </source>
</evidence>
<dbReference type="PANTHER" id="PTHR13166:SF7">
    <property type="entry name" value="LYR MOTIF-CONTAINING PROTEIN 4"/>
    <property type="match status" value="1"/>
</dbReference>
<dbReference type="InterPro" id="IPR008011">
    <property type="entry name" value="Complex1_LYR_dom"/>
</dbReference>
<dbReference type="Pfam" id="PF05347">
    <property type="entry name" value="Complex1_LYR"/>
    <property type="match status" value="1"/>
</dbReference>
<dbReference type="GO" id="GO:0016226">
    <property type="term" value="P:iron-sulfur cluster assembly"/>
    <property type="evidence" value="ECO:0007669"/>
    <property type="project" value="TreeGrafter"/>
</dbReference>
<evidence type="ECO:0000313" key="3">
    <source>
        <dbReference type="Proteomes" id="UP000887013"/>
    </source>
</evidence>
<gene>
    <name evidence="2" type="primary">AVEN_245613_1</name>
    <name evidence="2" type="ORF">NPIL_152141</name>
</gene>
<dbReference type="EMBL" id="BMAW01059970">
    <property type="protein sequence ID" value="GFT23847.1"/>
    <property type="molecule type" value="Genomic_DNA"/>
</dbReference>
<evidence type="ECO:0000313" key="2">
    <source>
        <dbReference type="EMBL" id="GFT23847.1"/>
    </source>
</evidence>
<sequence length="92" mass="10703">MTVITSPNECNFAQIEAGMGIPGNLQRTYSVRRIKDAFREHKEDSDYERIDDLITFAKINLEIIKRQVLIGDLYREPETVIEHHLKSNKSNQ</sequence>
<keyword evidence="3" id="KW-1185">Reference proteome</keyword>
<dbReference type="GO" id="GO:1990221">
    <property type="term" value="C:L-cysteine desulfurase complex"/>
    <property type="evidence" value="ECO:0007669"/>
    <property type="project" value="TreeGrafter"/>
</dbReference>
<dbReference type="GO" id="GO:0005739">
    <property type="term" value="C:mitochondrion"/>
    <property type="evidence" value="ECO:0007669"/>
    <property type="project" value="TreeGrafter"/>
</dbReference>
<comment type="caution">
    <text evidence="2">The sequence shown here is derived from an EMBL/GenBank/DDBJ whole genome shotgun (WGS) entry which is preliminary data.</text>
</comment>
<feature type="domain" description="Complex 1 LYR protein" evidence="1">
    <location>
        <begin position="22"/>
        <end position="62"/>
    </location>
</feature>
<proteinExistence type="predicted"/>
<dbReference type="PANTHER" id="PTHR13166">
    <property type="entry name" value="PROTEIN C6ORF149"/>
    <property type="match status" value="1"/>
</dbReference>
<protein>
    <recommendedName>
        <fullName evidence="1">Complex 1 LYR protein domain-containing protein</fullName>
    </recommendedName>
</protein>
<dbReference type="InterPro" id="IPR051522">
    <property type="entry name" value="ISC_assembly_LYR"/>
</dbReference>
<accession>A0A8X6NPB9</accession>